<name>A0A4R2SRQ4_9PAST</name>
<comment type="caution">
    <text evidence="8">The sequence shown here is derived from an EMBL/GenBank/DDBJ whole genome shotgun (WGS) entry which is preliminary data.</text>
</comment>
<dbReference type="InterPro" id="IPR013078">
    <property type="entry name" value="His_Pase_superF_clade-1"/>
</dbReference>
<dbReference type="SUPFAM" id="SSF53254">
    <property type="entry name" value="Phosphoglycerate mutase-like"/>
    <property type="match status" value="1"/>
</dbReference>
<feature type="active site" description="Proton donor/acceptor" evidence="6">
    <location>
        <position position="85"/>
    </location>
</feature>
<dbReference type="Gene3D" id="3.40.50.1240">
    <property type="entry name" value="Phosphoglycerate mutase-like"/>
    <property type="match status" value="1"/>
</dbReference>
<keyword evidence="4" id="KW-0324">Glycolysis</keyword>
<protein>
    <recommendedName>
        <fullName evidence="2">phosphoglycerate mutase (2,3-diphosphoglycerate-dependent)</fullName>
        <ecNumber evidence="2">5.4.2.11</ecNumber>
    </recommendedName>
</protein>
<organism evidence="8 9">
    <name type="scientific">Cricetibacter osteomyelitidis</name>
    <dbReference type="NCBI Taxonomy" id="1521931"/>
    <lineage>
        <taxon>Bacteria</taxon>
        <taxon>Pseudomonadati</taxon>
        <taxon>Pseudomonadota</taxon>
        <taxon>Gammaproteobacteria</taxon>
        <taxon>Pasteurellales</taxon>
        <taxon>Pasteurellaceae</taxon>
        <taxon>Cricetibacter</taxon>
    </lineage>
</organism>
<dbReference type="CDD" id="cd07067">
    <property type="entry name" value="HP_PGM_like"/>
    <property type="match status" value="1"/>
</dbReference>
<feature type="binding site" evidence="7">
    <location>
        <begin position="11"/>
        <end position="18"/>
    </location>
    <ligand>
        <name>substrate</name>
    </ligand>
</feature>
<evidence type="ECO:0000256" key="1">
    <source>
        <dbReference type="ARBA" id="ARBA00006717"/>
    </source>
</evidence>
<evidence type="ECO:0000313" key="9">
    <source>
        <dbReference type="Proteomes" id="UP000295763"/>
    </source>
</evidence>
<dbReference type="InterPro" id="IPR005952">
    <property type="entry name" value="Phosphogly_mut1"/>
</dbReference>
<evidence type="ECO:0000256" key="5">
    <source>
        <dbReference type="ARBA" id="ARBA00023235"/>
    </source>
</evidence>
<dbReference type="EC" id="5.4.2.11" evidence="2"/>
<dbReference type="GO" id="GO:0006094">
    <property type="term" value="P:gluconeogenesis"/>
    <property type="evidence" value="ECO:0007669"/>
    <property type="project" value="UniProtKB-KW"/>
</dbReference>
<comment type="similarity">
    <text evidence="1">Belongs to the phosphoglycerate mutase family. BPG-dependent PGAM subfamily.</text>
</comment>
<reference evidence="8 9" key="1">
    <citation type="submission" date="2019-03" db="EMBL/GenBank/DDBJ databases">
        <title>Genomic Encyclopedia of Type Strains, Phase IV (KMG-IV): sequencing the most valuable type-strain genomes for metagenomic binning, comparative biology and taxonomic classification.</title>
        <authorList>
            <person name="Goeker M."/>
        </authorList>
    </citation>
    <scope>NUCLEOTIDE SEQUENCE [LARGE SCALE GENOMIC DNA]</scope>
    <source>
        <strain evidence="8 9">DSM 28404</strain>
    </source>
</reference>
<evidence type="ECO:0000256" key="6">
    <source>
        <dbReference type="PIRSR" id="PIRSR613078-1"/>
    </source>
</evidence>
<keyword evidence="9" id="KW-1185">Reference proteome</keyword>
<feature type="binding site" evidence="7">
    <location>
        <position position="61"/>
    </location>
    <ligand>
        <name>substrate</name>
    </ligand>
</feature>
<evidence type="ECO:0000313" key="8">
    <source>
        <dbReference type="EMBL" id="TCP92000.1"/>
    </source>
</evidence>
<dbReference type="SMART" id="SM00855">
    <property type="entry name" value="PGAM"/>
    <property type="match status" value="1"/>
</dbReference>
<evidence type="ECO:0000256" key="4">
    <source>
        <dbReference type="ARBA" id="ARBA00023152"/>
    </source>
</evidence>
<dbReference type="EMBL" id="SLYB01000030">
    <property type="protein sequence ID" value="TCP92000.1"/>
    <property type="molecule type" value="Genomic_DNA"/>
</dbReference>
<dbReference type="Proteomes" id="UP000295763">
    <property type="component" value="Unassembled WGS sequence"/>
</dbReference>
<proteinExistence type="inferred from homology"/>
<accession>A0A4R2SRQ4</accession>
<dbReference type="RefSeq" id="WP_131978739.1">
    <property type="nucleotide sequence ID" value="NZ_SLYB01000030.1"/>
</dbReference>
<evidence type="ECO:0000256" key="3">
    <source>
        <dbReference type="ARBA" id="ARBA00022432"/>
    </source>
</evidence>
<feature type="active site" description="Tele-phosphohistidine intermediate" evidence="6">
    <location>
        <position position="12"/>
    </location>
</feature>
<keyword evidence="5" id="KW-0413">Isomerase</keyword>
<dbReference type="AlphaFoldDB" id="A0A4R2SRQ4"/>
<sequence>MKKELTFYLIRHGRTQWNDAGLLQGMGDSPLTEQGILGAKATGKALSAVDFSMAFSSCLQRTIDTAGYIIGERDIPLFQHQGLNEHFFGTWEGADISELRKLEEFTVMQENPAEYKASNGGETFGELAERSMKAIQDIIKISQSGSNILIVSHGHTLRVLIALMNGISWQDHRQEGKSEPLRNTSINIVRYVQNTDESQGRFIVDTVNELSHLG</sequence>
<evidence type="ECO:0000256" key="7">
    <source>
        <dbReference type="PIRSR" id="PIRSR613078-2"/>
    </source>
</evidence>
<dbReference type="GO" id="GO:0006096">
    <property type="term" value="P:glycolytic process"/>
    <property type="evidence" value="ECO:0007669"/>
    <property type="project" value="UniProtKB-KW"/>
</dbReference>
<dbReference type="InterPro" id="IPR029033">
    <property type="entry name" value="His_PPase_superfam"/>
</dbReference>
<keyword evidence="3" id="KW-0312">Gluconeogenesis</keyword>
<gene>
    <name evidence="8" type="ORF">EDC44_1302</name>
</gene>
<dbReference type="GO" id="GO:0004619">
    <property type="term" value="F:phosphoglycerate mutase activity"/>
    <property type="evidence" value="ECO:0007669"/>
    <property type="project" value="UniProtKB-EC"/>
</dbReference>
<dbReference type="PANTHER" id="PTHR11931">
    <property type="entry name" value="PHOSPHOGLYCERATE MUTASE"/>
    <property type="match status" value="1"/>
</dbReference>
<dbReference type="OrthoDB" id="9781415at2"/>
<evidence type="ECO:0000256" key="2">
    <source>
        <dbReference type="ARBA" id="ARBA00012028"/>
    </source>
</evidence>
<dbReference type="Pfam" id="PF00300">
    <property type="entry name" value="His_Phos_1"/>
    <property type="match status" value="1"/>
</dbReference>